<dbReference type="InterPro" id="IPR012657">
    <property type="entry name" value="23S_rRNA-intervening_sequence"/>
</dbReference>
<dbReference type="Pfam" id="PF05635">
    <property type="entry name" value="23S_rRNA_IVP"/>
    <property type="match status" value="1"/>
</dbReference>
<dbReference type="InterPro" id="IPR036583">
    <property type="entry name" value="23S_rRNA_IVS_sf"/>
</dbReference>
<dbReference type="PANTHER" id="PTHR38471:SF2">
    <property type="entry name" value="FOUR HELIX BUNDLE PROTEIN"/>
    <property type="match status" value="1"/>
</dbReference>
<protein>
    <submittedName>
        <fullName evidence="1">Four helix bundle protein</fullName>
    </submittedName>
</protein>
<dbReference type="SUPFAM" id="SSF158446">
    <property type="entry name" value="IVS-encoded protein-like"/>
    <property type="match status" value="1"/>
</dbReference>
<dbReference type="AlphaFoldDB" id="A0A1F7JJ18"/>
<evidence type="ECO:0000313" key="2">
    <source>
        <dbReference type="Proteomes" id="UP000178486"/>
    </source>
</evidence>
<dbReference type="PANTHER" id="PTHR38471">
    <property type="entry name" value="FOUR HELIX BUNDLE PROTEIN"/>
    <property type="match status" value="1"/>
</dbReference>
<dbReference type="Proteomes" id="UP000178486">
    <property type="component" value="Unassembled WGS sequence"/>
</dbReference>
<proteinExistence type="predicted"/>
<dbReference type="Gene3D" id="1.20.1440.60">
    <property type="entry name" value="23S rRNA-intervening sequence"/>
    <property type="match status" value="1"/>
</dbReference>
<dbReference type="EMBL" id="MGAU01000009">
    <property type="protein sequence ID" value="OGK55576.1"/>
    <property type="molecule type" value="Genomic_DNA"/>
</dbReference>
<reference evidence="1 2" key="1">
    <citation type="journal article" date="2016" name="Nat. Commun.">
        <title>Thousands of microbial genomes shed light on interconnected biogeochemical processes in an aquifer system.</title>
        <authorList>
            <person name="Anantharaman K."/>
            <person name="Brown C.T."/>
            <person name="Hug L.A."/>
            <person name="Sharon I."/>
            <person name="Castelle C.J."/>
            <person name="Probst A.J."/>
            <person name="Thomas B.C."/>
            <person name="Singh A."/>
            <person name="Wilkins M.J."/>
            <person name="Karaoz U."/>
            <person name="Brodie E.L."/>
            <person name="Williams K.H."/>
            <person name="Hubbard S.S."/>
            <person name="Banfield J.F."/>
        </authorList>
    </citation>
    <scope>NUCLEOTIDE SEQUENCE [LARGE SCALE GENOMIC DNA]</scope>
</reference>
<gene>
    <name evidence="1" type="ORF">A3B56_01985</name>
</gene>
<evidence type="ECO:0000313" key="1">
    <source>
        <dbReference type="EMBL" id="OGK55576.1"/>
    </source>
</evidence>
<comment type="caution">
    <text evidence="1">The sequence shown here is derived from an EMBL/GenBank/DDBJ whole genome shotgun (WGS) entry which is preliminary data.</text>
</comment>
<organism evidence="1 2">
    <name type="scientific">Candidatus Roizmanbacteria bacterium RIFCSPLOWO2_01_FULL_45_11</name>
    <dbReference type="NCBI Taxonomy" id="1802070"/>
    <lineage>
        <taxon>Bacteria</taxon>
        <taxon>Candidatus Roizmaniibacteriota</taxon>
    </lineage>
</organism>
<dbReference type="PIRSF" id="PIRSF035652">
    <property type="entry name" value="CHP02436"/>
    <property type="match status" value="1"/>
</dbReference>
<accession>A0A1F7JJ18</accession>
<name>A0A1F7JJ18_9BACT</name>
<dbReference type="NCBIfam" id="TIGR02436">
    <property type="entry name" value="four helix bundle protein"/>
    <property type="match status" value="1"/>
</dbReference>
<sequence>MTNDESKKKYDLEERTAVFGERIIDFTKKIHQNPISVPLITQVVRSGTSVGANYCEADCAETKKDFEHKIGICKKESRESKHWVRMIVRAVPQLKEEARPLWKEANELNLIFTSIVRNSRANKR</sequence>